<evidence type="ECO:0000256" key="4">
    <source>
        <dbReference type="ARBA" id="ARBA00022839"/>
    </source>
</evidence>
<dbReference type="SUPFAM" id="SSF52540">
    <property type="entry name" value="P-loop containing nucleoside triphosphate hydrolases"/>
    <property type="match status" value="1"/>
</dbReference>
<protein>
    <recommendedName>
        <fullName evidence="6 7">3'-5' exonuclease DinG</fullName>
        <ecNumber evidence="6 7">3.1.-.-</ecNumber>
    </recommendedName>
</protein>
<dbReference type="GO" id="GO:0004386">
    <property type="term" value="F:helicase activity"/>
    <property type="evidence" value="ECO:0007669"/>
    <property type="project" value="UniProtKB-KW"/>
</dbReference>
<dbReference type="InterPro" id="IPR006054">
    <property type="entry name" value="DnaQ"/>
</dbReference>
<dbReference type="InterPro" id="IPR012337">
    <property type="entry name" value="RNaseH-like_sf"/>
</dbReference>
<dbReference type="GO" id="GO:0005524">
    <property type="term" value="F:ATP binding"/>
    <property type="evidence" value="ECO:0007669"/>
    <property type="project" value="UniProtKB-UniRule"/>
</dbReference>
<gene>
    <name evidence="6 7" type="primary">dinG</name>
    <name evidence="9" type="ORF">AL503_010415</name>
</gene>
<dbReference type="GO" id="GO:0003887">
    <property type="term" value="F:DNA-directed DNA polymerase activity"/>
    <property type="evidence" value="ECO:0007669"/>
    <property type="project" value="InterPro"/>
</dbReference>
<comment type="function">
    <text evidence="6 7">3'-5' exonuclease.</text>
</comment>
<comment type="similarity">
    <text evidence="6 7">Belongs to the helicase family. DinG subfamily. Type 2 sub-subfamily.</text>
</comment>
<sequence length="900" mass="105124">MGHTSYAVVDLETTGNQLDYDEIIQIGITFVSNNKISGTYHSMIRTDLEIPPFIQALTSIEDTMLEQAPYFHEIAQEIYKQLKDSVFVAHNVDFDLNFIKKAFQNCNIDFEPKKVLDTLEVFKIAYPTDKSYQLSELAEAHDIPLDNAHRADEDATTTALLMIKAFQKFEQLPIDTLKQLYYLSKNLKYDLFNVLFEMVRQHENSSLDNQYGQFEQIIYKKQIDLKAPKTTFNGSLKELYSEVVKSLNLTYRPQQLYLSEIILEQLMHNDKAMIEAPLGSGKSLAYLLAALMYNIETGRHVMISTNTKLLQNQLLLKDIPSINQALNFKINATLIKSKSEYISLGLISQILKDETTNYEVNILKMQLLTWIIETETGDIQDLNLKGGQKMYFDQKIETYVPVRHDIHYYNYIKRNAHHIQIGITNHAHLIHSDQENSIYQLFDDCIIDEAHRLPDYALNQVTNELDYSDLKYQLGLIGKNENEKLLKAIDKLEQQRILERLDIAPIDVFGLKMNISEIHDLNERLFNHIFEIIQNSDVYDDDIHRHHYVFEFDSTQILKDLHLIVDKINKTLEIFNGMTHKTIKTLRKQLIYINDTYRNIEQSLKDKHTAYLSIRNLTQKSTIKLIVKDYAVRDILTTRVLDKFNSLTFISGTLTFNHKFDAFKNWFKEDVHFNTYQVPSTLSNHTNTNVFIPNDVSSYNFKNIDDYVASIVDYIQEYVTITDSKCLVLFTSYRMMHMVQELLNELPTFEDYVVLTQQQNQNYKIVQQFNNFDKTILLGTSTFFEGFDYQAKGIKCVMIAKLPFMNKYNTKHWLMDSEFDSTFKDYVLPDAVTRFRQGLGRLIRNEDDQGLIVSFDDRLVSSNYKNFFAQTLENYKQKKGDIKQFSKLVNKIQHNIDANK</sequence>
<feature type="binding site" evidence="6">
    <location>
        <begin position="276"/>
        <end position="283"/>
    </location>
    <ligand>
        <name>ATP</name>
        <dbReference type="ChEBI" id="CHEBI:30616"/>
    </ligand>
</feature>
<reference evidence="9 10" key="1">
    <citation type="submission" date="2017-12" db="EMBL/GenBank/DDBJ databases">
        <title>FDA dAtabase for Regulatory Grade micrObial Sequences (FDA-ARGOS): Supporting development and validation of Infectious Disease Dx tests.</title>
        <authorList>
            <person name="Hoffmann M."/>
            <person name="Allard M."/>
            <person name="Evans P."/>
            <person name="Brown E."/>
            <person name="Tallon L."/>
            <person name="Sadzewicz L."/>
            <person name="Sengamalay N."/>
            <person name="Ott S."/>
            <person name="Godinez A."/>
            <person name="Nagaraj S."/>
            <person name="Vavikolanu K."/>
            <person name="Aluvathingal J."/>
            <person name="Nadendla S."/>
            <person name="Sichtig H."/>
        </authorList>
    </citation>
    <scope>NUCLEOTIDE SEQUENCE [LARGE SCALE GENOMIC DNA]</scope>
    <source>
        <strain evidence="9 10">FDAARGOS_148</strain>
    </source>
</reference>
<evidence type="ECO:0000256" key="2">
    <source>
        <dbReference type="ARBA" id="ARBA00022741"/>
    </source>
</evidence>
<dbReference type="FunFam" id="3.30.420.10:FF:000045">
    <property type="entry name" value="3'-5' exonuclease DinG"/>
    <property type="match status" value="1"/>
</dbReference>
<evidence type="ECO:0000256" key="5">
    <source>
        <dbReference type="ARBA" id="ARBA00022840"/>
    </source>
</evidence>
<feature type="domain" description="Helicase ATP-binding" evidence="8">
    <location>
        <begin position="241"/>
        <end position="496"/>
    </location>
</feature>
<keyword evidence="4 6" id="KW-0269">Exonuclease</keyword>
<keyword evidence="2 6" id="KW-0547">Nucleotide-binding</keyword>
<dbReference type="InterPro" id="IPR014013">
    <property type="entry name" value="Helic_SF1/SF2_ATP-bd_DinG/Rad3"/>
</dbReference>
<evidence type="ECO:0000256" key="7">
    <source>
        <dbReference type="RuleBase" id="RU364106"/>
    </source>
</evidence>
<dbReference type="SMART" id="SM00479">
    <property type="entry name" value="EXOIII"/>
    <property type="match status" value="1"/>
</dbReference>
<dbReference type="GO" id="GO:0005829">
    <property type="term" value="C:cytosol"/>
    <property type="evidence" value="ECO:0007669"/>
    <property type="project" value="TreeGrafter"/>
</dbReference>
<dbReference type="InterPro" id="IPR036397">
    <property type="entry name" value="RNaseH_sf"/>
</dbReference>
<dbReference type="GO" id="GO:0016818">
    <property type="term" value="F:hydrolase activity, acting on acid anhydrides, in phosphorus-containing anhydrides"/>
    <property type="evidence" value="ECO:0007669"/>
    <property type="project" value="InterPro"/>
</dbReference>
<dbReference type="Gene3D" id="3.30.420.10">
    <property type="entry name" value="Ribonuclease H-like superfamily/Ribonuclease H"/>
    <property type="match status" value="1"/>
</dbReference>
<dbReference type="RefSeq" id="WP_037550440.1">
    <property type="nucleotide sequence ID" value="NZ_CAJCHG010000001.1"/>
</dbReference>
<dbReference type="InterPro" id="IPR006555">
    <property type="entry name" value="ATP-dep_Helicase_C"/>
</dbReference>
<dbReference type="NCBIfam" id="TIGR00573">
    <property type="entry name" value="dnaq"/>
    <property type="match status" value="1"/>
</dbReference>
<dbReference type="PANTHER" id="PTHR30231">
    <property type="entry name" value="DNA POLYMERASE III SUBUNIT EPSILON"/>
    <property type="match status" value="1"/>
</dbReference>
<dbReference type="Pfam" id="PF00929">
    <property type="entry name" value="RNase_T"/>
    <property type="match status" value="1"/>
</dbReference>
<dbReference type="InterPro" id="IPR013520">
    <property type="entry name" value="Ribonucl_H"/>
</dbReference>
<dbReference type="Proteomes" id="UP000053523">
    <property type="component" value="Unassembled WGS sequence"/>
</dbReference>
<dbReference type="HAMAP" id="MF_02206">
    <property type="entry name" value="DinG_exonucl"/>
    <property type="match status" value="1"/>
</dbReference>
<dbReference type="Pfam" id="PF13307">
    <property type="entry name" value="Helicase_C_2"/>
    <property type="match status" value="1"/>
</dbReference>
<proteinExistence type="inferred from homology"/>
<dbReference type="InterPro" id="IPR006310">
    <property type="entry name" value="DinG"/>
</dbReference>
<evidence type="ECO:0000313" key="10">
    <source>
        <dbReference type="Proteomes" id="UP000053523"/>
    </source>
</evidence>
<dbReference type="PROSITE" id="PS51193">
    <property type="entry name" value="HELICASE_ATP_BIND_2"/>
    <property type="match status" value="1"/>
</dbReference>
<evidence type="ECO:0000256" key="1">
    <source>
        <dbReference type="ARBA" id="ARBA00022722"/>
    </source>
</evidence>
<evidence type="ECO:0000313" key="9">
    <source>
        <dbReference type="EMBL" id="PNN21155.1"/>
    </source>
</evidence>
<dbReference type="GO" id="GO:0008408">
    <property type="term" value="F:3'-5' exonuclease activity"/>
    <property type="evidence" value="ECO:0007669"/>
    <property type="project" value="UniProtKB-UniRule"/>
</dbReference>
<dbReference type="SUPFAM" id="SSF53098">
    <property type="entry name" value="Ribonuclease H-like"/>
    <property type="match status" value="1"/>
</dbReference>
<evidence type="ECO:0000256" key="3">
    <source>
        <dbReference type="ARBA" id="ARBA00022801"/>
    </source>
</evidence>
<dbReference type="PANTHER" id="PTHR30231:SF41">
    <property type="entry name" value="DNA POLYMERASE III SUBUNIT EPSILON"/>
    <property type="match status" value="1"/>
</dbReference>
<dbReference type="Pfam" id="PF04851">
    <property type="entry name" value="ResIII"/>
    <property type="match status" value="1"/>
</dbReference>
<dbReference type="InterPro" id="IPR006935">
    <property type="entry name" value="Helicase/UvrB_N"/>
</dbReference>
<evidence type="ECO:0000259" key="8">
    <source>
        <dbReference type="PROSITE" id="PS51193"/>
    </source>
</evidence>
<dbReference type="EMBL" id="LORN02000015">
    <property type="protein sequence ID" value="PNN21155.1"/>
    <property type="molecule type" value="Genomic_DNA"/>
</dbReference>
<dbReference type="Gene3D" id="3.40.50.300">
    <property type="entry name" value="P-loop containing nucleotide triphosphate hydrolases"/>
    <property type="match status" value="2"/>
</dbReference>
<dbReference type="NCBIfam" id="TIGR01407">
    <property type="entry name" value="dinG_rel"/>
    <property type="match status" value="1"/>
</dbReference>
<evidence type="ECO:0000256" key="6">
    <source>
        <dbReference type="HAMAP-Rule" id="MF_02206"/>
    </source>
</evidence>
<keyword evidence="1 6" id="KW-0540">Nuclease</keyword>
<keyword evidence="3 6" id="KW-0378">Hydrolase</keyword>
<dbReference type="CDD" id="cd06127">
    <property type="entry name" value="DEDDh"/>
    <property type="match status" value="1"/>
</dbReference>
<dbReference type="GO" id="GO:0003677">
    <property type="term" value="F:DNA binding"/>
    <property type="evidence" value="ECO:0007669"/>
    <property type="project" value="InterPro"/>
</dbReference>
<organism evidence="9 10">
    <name type="scientific">Staphylococcus haemolyticus</name>
    <dbReference type="NCBI Taxonomy" id="1283"/>
    <lineage>
        <taxon>Bacteria</taxon>
        <taxon>Bacillati</taxon>
        <taxon>Bacillota</taxon>
        <taxon>Bacilli</taxon>
        <taxon>Bacillales</taxon>
        <taxon>Staphylococcaceae</taxon>
        <taxon>Staphylococcus</taxon>
    </lineage>
</organism>
<name>A0A2K0A803_STAHA</name>
<keyword evidence="5 6" id="KW-0067">ATP-binding</keyword>
<feature type="short sequence motif" description="DEAH box" evidence="6">
    <location>
        <begin position="448"/>
        <end position="451"/>
    </location>
</feature>
<keyword evidence="9" id="KW-0347">Helicase</keyword>
<dbReference type="InterPro" id="IPR027417">
    <property type="entry name" value="P-loop_NTPase"/>
</dbReference>
<dbReference type="SMART" id="SM00491">
    <property type="entry name" value="HELICc2"/>
    <property type="match status" value="1"/>
</dbReference>
<dbReference type="EC" id="3.1.-.-" evidence="6 7"/>
<comment type="caution">
    <text evidence="9">The sequence shown here is derived from an EMBL/GenBank/DDBJ whole genome shotgun (WGS) entry which is preliminary data.</text>
</comment>
<accession>A0A2K0A803</accession>
<dbReference type="GO" id="GO:0045004">
    <property type="term" value="P:DNA replication proofreading"/>
    <property type="evidence" value="ECO:0007669"/>
    <property type="project" value="TreeGrafter"/>
</dbReference>
<dbReference type="AlphaFoldDB" id="A0A2K0A803"/>